<keyword evidence="3" id="KW-1185">Reference proteome</keyword>
<gene>
    <name evidence="2" type="ORF">G2W53_039334</name>
</gene>
<organism evidence="2 3">
    <name type="scientific">Senna tora</name>
    <dbReference type="NCBI Taxonomy" id="362788"/>
    <lineage>
        <taxon>Eukaryota</taxon>
        <taxon>Viridiplantae</taxon>
        <taxon>Streptophyta</taxon>
        <taxon>Embryophyta</taxon>
        <taxon>Tracheophyta</taxon>
        <taxon>Spermatophyta</taxon>
        <taxon>Magnoliopsida</taxon>
        <taxon>eudicotyledons</taxon>
        <taxon>Gunneridae</taxon>
        <taxon>Pentapetalae</taxon>
        <taxon>rosids</taxon>
        <taxon>fabids</taxon>
        <taxon>Fabales</taxon>
        <taxon>Fabaceae</taxon>
        <taxon>Caesalpinioideae</taxon>
        <taxon>Cassia clade</taxon>
        <taxon>Senna</taxon>
    </lineage>
</organism>
<evidence type="ECO:0000256" key="1">
    <source>
        <dbReference type="SAM" id="MobiDB-lite"/>
    </source>
</evidence>
<proteinExistence type="predicted"/>
<feature type="compositionally biased region" description="Basic and acidic residues" evidence="1">
    <location>
        <begin position="18"/>
        <end position="81"/>
    </location>
</feature>
<evidence type="ECO:0000313" key="2">
    <source>
        <dbReference type="EMBL" id="KAF7807173.1"/>
    </source>
</evidence>
<name>A0A834SMJ0_9FABA</name>
<accession>A0A834SMJ0</accession>
<evidence type="ECO:0000313" key="3">
    <source>
        <dbReference type="Proteomes" id="UP000634136"/>
    </source>
</evidence>
<sequence>MAPRWQETHRGGNNGGDKSNHPISDELKDEEGKIDRDKIIGADTNGGDKSDDPKSDEPKVEGFRSTKMEDDESNKREEPEQ</sequence>
<dbReference type="EMBL" id="JAAIUW010000012">
    <property type="protein sequence ID" value="KAF7807173.1"/>
    <property type="molecule type" value="Genomic_DNA"/>
</dbReference>
<protein>
    <submittedName>
        <fullName evidence="2">Uncharacterized protein</fullName>
    </submittedName>
</protein>
<comment type="caution">
    <text evidence="2">The sequence shown here is derived from an EMBL/GenBank/DDBJ whole genome shotgun (WGS) entry which is preliminary data.</text>
</comment>
<feature type="region of interest" description="Disordered" evidence="1">
    <location>
        <begin position="1"/>
        <end position="81"/>
    </location>
</feature>
<dbReference type="AlphaFoldDB" id="A0A834SMJ0"/>
<reference evidence="2" key="1">
    <citation type="submission" date="2020-09" db="EMBL/GenBank/DDBJ databases">
        <title>Genome-Enabled Discovery of Anthraquinone Biosynthesis in Senna tora.</title>
        <authorList>
            <person name="Kang S.-H."/>
            <person name="Pandey R.P."/>
            <person name="Lee C.-M."/>
            <person name="Sim J.-S."/>
            <person name="Jeong J.-T."/>
            <person name="Choi B.-S."/>
            <person name="Jung M."/>
            <person name="Ginzburg D."/>
            <person name="Zhao K."/>
            <person name="Won S.Y."/>
            <person name="Oh T.-J."/>
            <person name="Yu Y."/>
            <person name="Kim N.-H."/>
            <person name="Lee O.R."/>
            <person name="Lee T.-H."/>
            <person name="Bashyal P."/>
            <person name="Kim T.-S."/>
            <person name="Lee W.-H."/>
            <person name="Kawkins C."/>
            <person name="Kim C.-K."/>
            <person name="Kim J.S."/>
            <person name="Ahn B.O."/>
            <person name="Rhee S.Y."/>
            <person name="Sohng J.K."/>
        </authorList>
    </citation>
    <scope>NUCLEOTIDE SEQUENCE</scope>
    <source>
        <tissue evidence="2">Leaf</tissue>
    </source>
</reference>
<feature type="compositionally biased region" description="Basic and acidic residues" evidence="1">
    <location>
        <begin position="1"/>
        <end position="10"/>
    </location>
</feature>
<dbReference type="Proteomes" id="UP000634136">
    <property type="component" value="Unassembled WGS sequence"/>
</dbReference>